<comment type="caution">
    <text evidence="2">The sequence shown here is derived from an EMBL/GenBank/DDBJ whole genome shotgun (WGS) entry which is preliminary data.</text>
</comment>
<name>A0ABV8TT35_9ACTN</name>
<dbReference type="RefSeq" id="WP_380617429.1">
    <property type="nucleotide sequence ID" value="NZ_JBHSDK010000001.1"/>
</dbReference>
<reference evidence="3" key="1">
    <citation type="journal article" date="2019" name="Int. J. Syst. Evol. Microbiol.">
        <title>The Global Catalogue of Microorganisms (GCM) 10K type strain sequencing project: providing services to taxonomists for standard genome sequencing and annotation.</title>
        <authorList>
            <consortium name="The Broad Institute Genomics Platform"/>
            <consortium name="The Broad Institute Genome Sequencing Center for Infectious Disease"/>
            <person name="Wu L."/>
            <person name="Ma J."/>
        </authorList>
    </citation>
    <scope>NUCLEOTIDE SEQUENCE [LARGE SCALE GENOMIC DNA]</scope>
    <source>
        <strain evidence="3">IBRC-M 10908</strain>
    </source>
</reference>
<evidence type="ECO:0000256" key="1">
    <source>
        <dbReference type="SAM" id="Phobius"/>
    </source>
</evidence>
<keyword evidence="3" id="KW-1185">Reference proteome</keyword>
<feature type="transmembrane region" description="Helical" evidence="1">
    <location>
        <begin position="26"/>
        <end position="43"/>
    </location>
</feature>
<evidence type="ECO:0000313" key="3">
    <source>
        <dbReference type="Proteomes" id="UP001595823"/>
    </source>
</evidence>
<dbReference type="EMBL" id="JBHSDK010000001">
    <property type="protein sequence ID" value="MFC4333694.1"/>
    <property type="molecule type" value="Genomic_DNA"/>
</dbReference>
<sequence>MPWRKRERPGEIAVEDLPTNAHKLRIGLAIAVLIAAPQLLLAVGGETMRVYDEDTAEIRDSPIWVWIVPLSLMLMVPGALSVRRALRRDPAVRMDATRLRLLRNDWNLIDRRAKVRPIKVSVKWEDVERVVIWRCRVTVLGRFSGWSPRIGVVSNRTKKVSTEGENDRDLRENGVPVWLPPKFEKRSVRLSAVKAREVAWGVRRFAPHVEVVDRRRAGGPKPID</sequence>
<evidence type="ECO:0008006" key="4">
    <source>
        <dbReference type="Google" id="ProtNLM"/>
    </source>
</evidence>
<organism evidence="2 3">
    <name type="scientific">Salininema proteolyticum</name>
    <dbReference type="NCBI Taxonomy" id="1607685"/>
    <lineage>
        <taxon>Bacteria</taxon>
        <taxon>Bacillati</taxon>
        <taxon>Actinomycetota</taxon>
        <taxon>Actinomycetes</taxon>
        <taxon>Glycomycetales</taxon>
        <taxon>Glycomycetaceae</taxon>
        <taxon>Salininema</taxon>
    </lineage>
</organism>
<keyword evidence="1" id="KW-0472">Membrane</keyword>
<keyword evidence="1" id="KW-0812">Transmembrane</keyword>
<proteinExistence type="predicted"/>
<keyword evidence="1" id="KW-1133">Transmembrane helix</keyword>
<protein>
    <recommendedName>
        <fullName evidence="4">PH domain-containing protein</fullName>
    </recommendedName>
</protein>
<dbReference type="Proteomes" id="UP001595823">
    <property type="component" value="Unassembled WGS sequence"/>
</dbReference>
<evidence type="ECO:0000313" key="2">
    <source>
        <dbReference type="EMBL" id="MFC4333694.1"/>
    </source>
</evidence>
<gene>
    <name evidence="2" type="ORF">ACFPET_00580</name>
</gene>
<accession>A0ABV8TT35</accession>
<feature type="transmembrane region" description="Helical" evidence="1">
    <location>
        <begin position="63"/>
        <end position="82"/>
    </location>
</feature>